<evidence type="ECO:0008006" key="5">
    <source>
        <dbReference type="Google" id="ProtNLM"/>
    </source>
</evidence>
<evidence type="ECO:0000313" key="4">
    <source>
        <dbReference type="Proteomes" id="UP000318437"/>
    </source>
</evidence>
<feature type="chain" id="PRO_5022757613" description="DUF1573 domain-containing protein" evidence="2">
    <location>
        <begin position="23"/>
        <end position="359"/>
    </location>
</feature>
<dbReference type="Pfam" id="PF07610">
    <property type="entry name" value="DUF1573"/>
    <property type="match status" value="1"/>
</dbReference>
<feature type="region of interest" description="Disordered" evidence="1">
    <location>
        <begin position="334"/>
        <end position="359"/>
    </location>
</feature>
<reference evidence="3 4" key="1">
    <citation type="submission" date="2019-02" db="EMBL/GenBank/DDBJ databases">
        <title>Deep-cultivation of Planctomycetes and their phenomic and genomic characterization uncovers novel biology.</title>
        <authorList>
            <person name="Wiegand S."/>
            <person name="Jogler M."/>
            <person name="Boedeker C."/>
            <person name="Pinto D."/>
            <person name="Vollmers J."/>
            <person name="Rivas-Marin E."/>
            <person name="Kohn T."/>
            <person name="Peeters S.H."/>
            <person name="Heuer A."/>
            <person name="Rast P."/>
            <person name="Oberbeckmann S."/>
            <person name="Bunk B."/>
            <person name="Jeske O."/>
            <person name="Meyerdierks A."/>
            <person name="Storesund J.E."/>
            <person name="Kallscheuer N."/>
            <person name="Luecker S."/>
            <person name="Lage O.M."/>
            <person name="Pohl T."/>
            <person name="Merkel B.J."/>
            <person name="Hornburger P."/>
            <person name="Mueller R.-W."/>
            <person name="Bruemmer F."/>
            <person name="Labrenz M."/>
            <person name="Spormann A.M."/>
            <person name="Op Den Camp H."/>
            <person name="Overmann J."/>
            <person name="Amann R."/>
            <person name="Jetten M.S.M."/>
            <person name="Mascher T."/>
            <person name="Medema M.H."/>
            <person name="Devos D.P."/>
            <person name="Kaster A.-K."/>
            <person name="Ovreas L."/>
            <person name="Rohde M."/>
            <person name="Galperin M.Y."/>
            <person name="Jogler C."/>
        </authorList>
    </citation>
    <scope>NUCLEOTIDE SEQUENCE [LARGE SCALE GENOMIC DNA]</scope>
    <source>
        <strain evidence="3 4">Pla144</strain>
    </source>
</reference>
<dbReference type="Proteomes" id="UP000318437">
    <property type="component" value="Unassembled WGS sequence"/>
</dbReference>
<protein>
    <recommendedName>
        <fullName evidence="5">DUF1573 domain-containing protein</fullName>
    </recommendedName>
</protein>
<keyword evidence="4" id="KW-1185">Reference proteome</keyword>
<dbReference type="RefSeq" id="WP_197530681.1">
    <property type="nucleotide sequence ID" value="NZ_SJPS01000004.1"/>
</dbReference>
<dbReference type="PANTHER" id="PTHR37833:SF1">
    <property type="entry name" value="SIGNAL PEPTIDE PROTEIN"/>
    <property type="match status" value="1"/>
</dbReference>
<name>A0A5C6CMV4_9BACT</name>
<dbReference type="AlphaFoldDB" id="A0A5C6CMV4"/>
<dbReference type="PANTHER" id="PTHR37833">
    <property type="entry name" value="LIPOPROTEIN-RELATED"/>
    <property type="match status" value="1"/>
</dbReference>
<evidence type="ECO:0000313" key="3">
    <source>
        <dbReference type="EMBL" id="TWU25722.1"/>
    </source>
</evidence>
<feature type="signal peptide" evidence="2">
    <location>
        <begin position="1"/>
        <end position="22"/>
    </location>
</feature>
<proteinExistence type="predicted"/>
<feature type="compositionally biased region" description="Polar residues" evidence="1">
    <location>
        <begin position="349"/>
        <end position="359"/>
    </location>
</feature>
<dbReference type="InterPro" id="IPR011467">
    <property type="entry name" value="DUF1573"/>
</dbReference>
<dbReference type="Gene3D" id="2.60.40.10">
    <property type="entry name" value="Immunoglobulins"/>
    <property type="match status" value="2"/>
</dbReference>
<accession>A0A5C6CMV4</accession>
<feature type="compositionally biased region" description="Low complexity" evidence="1">
    <location>
        <begin position="334"/>
        <end position="344"/>
    </location>
</feature>
<evidence type="ECO:0000256" key="1">
    <source>
        <dbReference type="SAM" id="MobiDB-lite"/>
    </source>
</evidence>
<organism evidence="3 4">
    <name type="scientific">Bythopirellula polymerisocia</name>
    <dbReference type="NCBI Taxonomy" id="2528003"/>
    <lineage>
        <taxon>Bacteria</taxon>
        <taxon>Pseudomonadati</taxon>
        <taxon>Planctomycetota</taxon>
        <taxon>Planctomycetia</taxon>
        <taxon>Pirellulales</taxon>
        <taxon>Lacipirellulaceae</taxon>
        <taxon>Bythopirellula</taxon>
    </lineage>
</organism>
<keyword evidence="2" id="KW-0732">Signal</keyword>
<dbReference type="EMBL" id="SJPS01000004">
    <property type="protein sequence ID" value="TWU25722.1"/>
    <property type="molecule type" value="Genomic_DNA"/>
</dbReference>
<evidence type="ECO:0000256" key="2">
    <source>
        <dbReference type="SAM" id="SignalP"/>
    </source>
</evidence>
<gene>
    <name evidence="3" type="ORF">Pla144_29330</name>
</gene>
<sequence precursor="true">MLRVGILNLLVLGSFVLGQASAQEWAEKMFNTLEHDFGTVARGAETVYKFEITNLYKQPMKILGVRSSCGCTSPSIENKVINTYEKAYLVAKFNTHTFVGRHGATLTVSFGAPYSAEVQVRVHGNIRGDVVFSPGAVEFGKVDEGEIKEQRISVSYAGRDDWKIVDVTNDNDHFEVELDGGTRTAGKVTYGLVVRMKDSVSSGFVKDQLTVVTNDARAESQRIPLFVSGHVVPEISVTPETLVLGTVKAGEPVTKKVVVRGKKPFKILDVNCGDNCFTFQTDDESKELHLVEITYRPGDQPGPVKVPVTITTDRPNRGAALTVSAEVVADPAAAESQAEANNQSKVSKDTLQVADTTGI</sequence>
<dbReference type="InterPro" id="IPR013783">
    <property type="entry name" value="Ig-like_fold"/>
</dbReference>
<comment type="caution">
    <text evidence="3">The sequence shown here is derived from an EMBL/GenBank/DDBJ whole genome shotgun (WGS) entry which is preliminary data.</text>
</comment>